<evidence type="ECO:0000256" key="7">
    <source>
        <dbReference type="PROSITE-ProRule" id="PRU10007"/>
    </source>
</evidence>
<evidence type="ECO:0000256" key="3">
    <source>
        <dbReference type="ARBA" id="ARBA00023002"/>
    </source>
</evidence>
<evidence type="ECO:0000256" key="5">
    <source>
        <dbReference type="ARBA" id="ARBA00052698"/>
    </source>
</evidence>
<dbReference type="Gene3D" id="3.40.309.10">
    <property type="entry name" value="Aldehyde Dehydrogenase, Chain A, domain 2"/>
    <property type="match status" value="1"/>
</dbReference>
<protein>
    <recommendedName>
        <fullName evidence="6">succinate-semialdehyde dehydrogenase [NAD(P)(+)]</fullName>
        <ecNumber evidence="6">1.2.1.16</ecNumber>
    </recommendedName>
</protein>
<comment type="catalytic activity">
    <reaction evidence="4">
        <text>succinate semialdehyde + NADP(+) + H2O = succinate + NADPH + 2 H(+)</text>
        <dbReference type="Rhea" id="RHEA:13213"/>
        <dbReference type="ChEBI" id="CHEBI:15377"/>
        <dbReference type="ChEBI" id="CHEBI:15378"/>
        <dbReference type="ChEBI" id="CHEBI:30031"/>
        <dbReference type="ChEBI" id="CHEBI:57706"/>
        <dbReference type="ChEBI" id="CHEBI:57783"/>
        <dbReference type="ChEBI" id="CHEBI:58349"/>
        <dbReference type="EC" id="1.2.1.16"/>
    </reaction>
</comment>
<evidence type="ECO:0000259" key="9">
    <source>
        <dbReference type="Pfam" id="PF00171"/>
    </source>
</evidence>
<dbReference type="GO" id="GO:0009450">
    <property type="term" value="P:gamma-aminobutyric acid catabolic process"/>
    <property type="evidence" value="ECO:0007669"/>
    <property type="project" value="TreeGrafter"/>
</dbReference>
<evidence type="ECO:0000256" key="6">
    <source>
        <dbReference type="ARBA" id="ARBA00067047"/>
    </source>
</evidence>
<dbReference type="EMBL" id="KQ964569">
    <property type="protein sequence ID" value="KXN68604.1"/>
    <property type="molecule type" value="Genomic_DNA"/>
</dbReference>
<dbReference type="FunFam" id="3.40.309.10:FF:000004">
    <property type="entry name" value="Succinate-semialdehyde dehydrogenase I"/>
    <property type="match status" value="1"/>
</dbReference>
<reference evidence="10 11" key="1">
    <citation type="journal article" date="2015" name="Genome Biol. Evol.">
        <title>Phylogenomic analyses indicate that early fungi evolved digesting cell walls of algal ancestors of land plants.</title>
        <authorList>
            <person name="Chang Y."/>
            <person name="Wang S."/>
            <person name="Sekimoto S."/>
            <person name="Aerts A.L."/>
            <person name="Choi C."/>
            <person name="Clum A."/>
            <person name="LaButti K.M."/>
            <person name="Lindquist E.A."/>
            <person name="Yee Ngan C."/>
            <person name="Ohm R.A."/>
            <person name="Salamov A.A."/>
            <person name="Grigoriev I.V."/>
            <person name="Spatafora J.W."/>
            <person name="Berbee M.L."/>
        </authorList>
    </citation>
    <scope>NUCLEOTIDE SEQUENCE [LARGE SCALE GENOMIC DNA]</scope>
    <source>
        <strain evidence="10 11">NRRL 28638</strain>
    </source>
</reference>
<evidence type="ECO:0000256" key="4">
    <source>
        <dbReference type="ARBA" id="ARBA00050387"/>
    </source>
</evidence>
<dbReference type="EC" id="1.2.1.16" evidence="6"/>
<dbReference type="STRING" id="796925.A0A137P154"/>
<evidence type="ECO:0000256" key="2">
    <source>
        <dbReference type="ARBA" id="ARBA00009986"/>
    </source>
</evidence>
<keyword evidence="3 8" id="KW-0560">Oxidoreductase</keyword>
<dbReference type="OrthoDB" id="310895at2759"/>
<dbReference type="OMA" id="ESKYILM"/>
<organism evidence="10 11">
    <name type="scientific">Conidiobolus coronatus (strain ATCC 28846 / CBS 209.66 / NRRL 28638)</name>
    <name type="common">Delacroixia coronata</name>
    <dbReference type="NCBI Taxonomy" id="796925"/>
    <lineage>
        <taxon>Eukaryota</taxon>
        <taxon>Fungi</taxon>
        <taxon>Fungi incertae sedis</taxon>
        <taxon>Zoopagomycota</taxon>
        <taxon>Entomophthoromycotina</taxon>
        <taxon>Entomophthoromycetes</taxon>
        <taxon>Entomophthorales</taxon>
        <taxon>Ancylistaceae</taxon>
        <taxon>Conidiobolus</taxon>
    </lineage>
</organism>
<dbReference type="SUPFAM" id="SSF53720">
    <property type="entry name" value="ALDH-like"/>
    <property type="match status" value="1"/>
</dbReference>
<feature type="domain" description="Aldehyde dehydrogenase" evidence="9">
    <location>
        <begin position="42"/>
        <end position="501"/>
    </location>
</feature>
<keyword evidence="11" id="KW-1185">Reference proteome</keyword>
<proteinExistence type="inferred from homology"/>
<dbReference type="GO" id="GO:0004777">
    <property type="term" value="F:succinate-semialdehyde dehydrogenase (NAD+) activity"/>
    <property type="evidence" value="ECO:0007669"/>
    <property type="project" value="TreeGrafter"/>
</dbReference>
<name>A0A137P154_CONC2</name>
<evidence type="ECO:0000313" key="11">
    <source>
        <dbReference type="Proteomes" id="UP000070444"/>
    </source>
</evidence>
<dbReference type="InterPro" id="IPR015590">
    <property type="entry name" value="Aldehyde_DH_dom"/>
</dbReference>
<comment type="similarity">
    <text evidence="2 8">Belongs to the aldehyde dehydrogenase family.</text>
</comment>
<dbReference type="Proteomes" id="UP000070444">
    <property type="component" value="Unassembled WGS sequence"/>
</dbReference>
<gene>
    <name evidence="10" type="ORF">CONCODRAFT_79696</name>
</gene>
<dbReference type="PANTHER" id="PTHR43353">
    <property type="entry name" value="SUCCINATE-SEMIALDEHYDE DEHYDROGENASE, MITOCHONDRIAL"/>
    <property type="match status" value="1"/>
</dbReference>
<dbReference type="CDD" id="cd07103">
    <property type="entry name" value="ALDH_F5_SSADH_GabD"/>
    <property type="match status" value="1"/>
</dbReference>
<dbReference type="InterPro" id="IPR016163">
    <property type="entry name" value="Ald_DH_C"/>
</dbReference>
<dbReference type="PROSITE" id="PS00687">
    <property type="entry name" value="ALDEHYDE_DEHYDR_GLU"/>
    <property type="match status" value="1"/>
</dbReference>
<dbReference type="InterPro" id="IPR029510">
    <property type="entry name" value="Ald_DH_CS_GLU"/>
</dbReference>
<sequence length="511" mass="55708">MLSKVNKNLVKKTGYTLNKLLNRQFSNLIVDSELFKTEIEDSNSQKWFAVSNPATLETLGYCPEHGVEELRESINVAHATFWNKGWKSWTPQARSQALDKFYDLIVKNEEDLAKLCTMENGKSFTESKAEVKYAASFIQWFASEAVRTYGDVVPSPSPAHRLLTIRQPVGVVGIITPWNFPLAMITRKLGPALAAGCTAVIKPASETPLCAIALQKLAIEAGFPEGSINIVTTDKSVKEIGKEMCSNKKLSKISFTGSTAVGRLLMSEAGSTVKRVSMELGGNAPFIVFEDADIDNAVDSAMATKFRNAGQTCISANRFIVHSKVHDQFVERLAMKMEQTLKVGNGMDEGVNVGPLINQKGLDKVLKHIQNAKSSGAKLIIGGNRIGDEGTFVEPTLFTNVSKSMDIHCEETFGPVVGVFKFENELEAVQLANDTEFGLASYFFSKDIDRIWRVAEQLQSGMVGINTSTLGFASTPFGGIKQSGVGVEGSKYGIDEYLSKKLLSIGVNSSL</sequence>
<dbReference type="FunFam" id="3.40.605.10:FF:000005">
    <property type="entry name" value="Succinate-semialdehyde dehydrogenase I"/>
    <property type="match status" value="1"/>
</dbReference>
<evidence type="ECO:0000256" key="1">
    <source>
        <dbReference type="ARBA" id="ARBA00005176"/>
    </source>
</evidence>
<feature type="active site" evidence="7">
    <location>
        <position position="279"/>
    </location>
</feature>
<accession>A0A137P154</accession>
<dbReference type="AlphaFoldDB" id="A0A137P154"/>
<dbReference type="Pfam" id="PF00171">
    <property type="entry name" value="Aldedh"/>
    <property type="match status" value="1"/>
</dbReference>
<comment type="pathway">
    <text evidence="1">Amino-acid degradation; 4-aminobutanoate degradation.</text>
</comment>
<dbReference type="InterPro" id="IPR016161">
    <property type="entry name" value="Ald_DH/histidinol_DH"/>
</dbReference>
<evidence type="ECO:0000256" key="8">
    <source>
        <dbReference type="RuleBase" id="RU003345"/>
    </source>
</evidence>
<dbReference type="Gene3D" id="3.40.605.10">
    <property type="entry name" value="Aldehyde Dehydrogenase, Chain A, domain 1"/>
    <property type="match status" value="1"/>
</dbReference>
<evidence type="ECO:0000313" key="10">
    <source>
        <dbReference type="EMBL" id="KXN68604.1"/>
    </source>
</evidence>
<dbReference type="PANTHER" id="PTHR43353:SF5">
    <property type="entry name" value="SUCCINATE-SEMIALDEHYDE DEHYDROGENASE, MITOCHONDRIAL"/>
    <property type="match status" value="1"/>
</dbReference>
<dbReference type="InterPro" id="IPR016162">
    <property type="entry name" value="Ald_DH_N"/>
</dbReference>
<dbReference type="InterPro" id="IPR050740">
    <property type="entry name" value="Aldehyde_DH_Superfamily"/>
</dbReference>
<comment type="catalytic activity">
    <reaction evidence="5">
        <text>succinate semialdehyde + NAD(+) + H2O = succinate + NADH + 2 H(+)</text>
        <dbReference type="Rhea" id="RHEA:13217"/>
        <dbReference type="ChEBI" id="CHEBI:15377"/>
        <dbReference type="ChEBI" id="CHEBI:15378"/>
        <dbReference type="ChEBI" id="CHEBI:30031"/>
        <dbReference type="ChEBI" id="CHEBI:57540"/>
        <dbReference type="ChEBI" id="CHEBI:57706"/>
        <dbReference type="ChEBI" id="CHEBI:57945"/>
        <dbReference type="EC" id="1.2.1.16"/>
    </reaction>
</comment>